<evidence type="ECO:0000313" key="8">
    <source>
        <dbReference type="EMBL" id="GAE28788.1"/>
    </source>
</evidence>
<evidence type="ECO:0000256" key="5">
    <source>
        <dbReference type="ARBA" id="ARBA00022840"/>
    </source>
</evidence>
<evidence type="ECO:0000256" key="3">
    <source>
        <dbReference type="ARBA" id="ARBA00022741"/>
    </source>
</evidence>
<keyword evidence="5" id="KW-0067">ATP-binding</keyword>
<accession>W4QAT3</accession>
<dbReference type="RefSeq" id="WP_035339751.1">
    <property type="nucleotide sequence ID" value="NZ_BAUU01000001.1"/>
</dbReference>
<dbReference type="InterPro" id="IPR002139">
    <property type="entry name" value="Ribo/fructo_kinase"/>
</dbReference>
<dbReference type="PANTHER" id="PTHR43085:SF1">
    <property type="entry name" value="PSEUDOURIDINE KINASE-RELATED"/>
    <property type="match status" value="1"/>
</dbReference>
<dbReference type="PROSITE" id="PS00583">
    <property type="entry name" value="PFKB_KINASES_1"/>
    <property type="match status" value="1"/>
</dbReference>
<keyword evidence="3" id="KW-0547">Nucleotide-binding</keyword>
<protein>
    <submittedName>
        <fullName evidence="8">Fructokinase</fullName>
    </submittedName>
</protein>
<proteinExistence type="inferred from homology"/>
<dbReference type="InterPro" id="IPR050306">
    <property type="entry name" value="PfkB_Carbo_kinase"/>
</dbReference>
<keyword evidence="2 6" id="KW-0808">Transferase</keyword>
<evidence type="ECO:0000256" key="4">
    <source>
        <dbReference type="ARBA" id="ARBA00022777"/>
    </source>
</evidence>
<dbReference type="InterPro" id="IPR011611">
    <property type="entry name" value="PfkB_dom"/>
</dbReference>
<comment type="similarity">
    <text evidence="1 6">Belongs to the carbohydrate kinase PfkB family.</text>
</comment>
<evidence type="ECO:0000313" key="9">
    <source>
        <dbReference type="Proteomes" id="UP000018895"/>
    </source>
</evidence>
<dbReference type="Pfam" id="PF00294">
    <property type="entry name" value="PfkB"/>
    <property type="match status" value="1"/>
</dbReference>
<dbReference type="GO" id="GO:0005524">
    <property type="term" value="F:ATP binding"/>
    <property type="evidence" value="ECO:0007669"/>
    <property type="project" value="UniProtKB-KW"/>
</dbReference>
<dbReference type="PANTHER" id="PTHR43085">
    <property type="entry name" value="HEXOKINASE FAMILY MEMBER"/>
    <property type="match status" value="1"/>
</dbReference>
<dbReference type="PROSITE" id="PS00584">
    <property type="entry name" value="PFKB_KINASES_2"/>
    <property type="match status" value="1"/>
</dbReference>
<evidence type="ECO:0000256" key="2">
    <source>
        <dbReference type="ARBA" id="ARBA00022679"/>
    </source>
</evidence>
<name>W4QAT3_9BACI</name>
<dbReference type="Proteomes" id="UP000018895">
    <property type="component" value="Unassembled WGS sequence"/>
</dbReference>
<gene>
    <name evidence="8" type="ORF">JCM9152_122</name>
</gene>
<evidence type="ECO:0000259" key="7">
    <source>
        <dbReference type="Pfam" id="PF00294"/>
    </source>
</evidence>
<feature type="domain" description="Carbohydrate kinase PfkB" evidence="7">
    <location>
        <begin position="1"/>
        <end position="314"/>
    </location>
</feature>
<keyword evidence="9" id="KW-1185">Reference proteome</keyword>
<dbReference type="Gene3D" id="3.40.1190.20">
    <property type="match status" value="1"/>
</dbReference>
<dbReference type="InterPro" id="IPR002173">
    <property type="entry name" value="Carboh/pur_kinase_PfkB_CS"/>
</dbReference>
<organism evidence="8 9">
    <name type="scientific">Halalkalibacter hemicellulosilyticusJCM 9152</name>
    <dbReference type="NCBI Taxonomy" id="1236971"/>
    <lineage>
        <taxon>Bacteria</taxon>
        <taxon>Bacillati</taxon>
        <taxon>Bacillota</taxon>
        <taxon>Bacilli</taxon>
        <taxon>Bacillales</taxon>
        <taxon>Bacillaceae</taxon>
        <taxon>Halalkalibacter</taxon>
    </lineage>
</organism>
<dbReference type="STRING" id="1236971.JCM9152_122"/>
<dbReference type="InterPro" id="IPR029056">
    <property type="entry name" value="Ribokinase-like"/>
</dbReference>
<dbReference type="AlphaFoldDB" id="W4QAT3"/>
<dbReference type="PRINTS" id="PR00990">
    <property type="entry name" value="RIBOKINASE"/>
</dbReference>
<keyword evidence="4 6" id="KW-0418">Kinase</keyword>
<dbReference type="EMBL" id="BAUU01000001">
    <property type="protein sequence ID" value="GAE28788.1"/>
    <property type="molecule type" value="Genomic_DNA"/>
</dbReference>
<evidence type="ECO:0000256" key="1">
    <source>
        <dbReference type="ARBA" id="ARBA00010688"/>
    </source>
</evidence>
<dbReference type="SUPFAM" id="SSF53613">
    <property type="entry name" value="Ribokinase-like"/>
    <property type="match status" value="1"/>
</dbReference>
<dbReference type="GO" id="GO:0006000">
    <property type="term" value="P:fructose metabolic process"/>
    <property type="evidence" value="ECO:0007669"/>
    <property type="project" value="UniProtKB-ARBA"/>
</dbReference>
<evidence type="ECO:0000256" key="6">
    <source>
        <dbReference type="RuleBase" id="RU003704"/>
    </source>
</evidence>
<comment type="caution">
    <text evidence="8">The sequence shown here is derived from an EMBL/GenBank/DDBJ whole genome shotgun (WGS) entry which is preliminary data.</text>
</comment>
<dbReference type="GO" id="GO:0008865">
    <property type="term" value="F:fructokinase activity"/>
    <property type="evidence" value="ECO:0007669"/>
    <property type="project" value="UniProtKB-ARBA"/>
</dbReference>
<dbReference type="CDD" id="cd01167">
    <property type="entry name" value="bac_FRK"/>
    <property type="match status" value="1"/>
</dbReference>
<dbReference type="OrthoDB" id="9813569at2"/>
<sequence>MTRIICLGEVLIDFVPTVNGYKLKEVSEFRKFAGGAPANVSATIARLGGESFFIGKVGKDAFGEYVEEVLSESGVNTHYLLKTDKANTALAFVSLQRNGERDFMFYRQPAADMLLERKDINEKWFYSSPIFHFGSISLIDEPIRSATKQAIQYARKRHSIISFDPNIRLGLWPSEQIAREQILEQLSEVNIVKLSEDELYFLTHQRKEQEAVKKVMKGEVKLVLITKGNKGCSFYTKYGFDHVQSIKVHTVDTTGAGDAFVGGFLYKLAEILHDSISLEKVTRQQRLLKEIVLFANGCGALTTMNRGAIAALPSKEDVNSLLQDIVKEC</sequence>
<reference evidence="8" key="1">
    <citation type="journal article" date="2014" name="Genome Announc.">
        <title>Draft Genome Sequences of Three Alkaliphilic Bacillus Strains, Bacillus wakoensis JCM 9140T, Bacillus akibai JCM 9157T, and Bacillus hemicellulosilyticus JCM 9152T.</title>
        <authorList>
            <person name="Yuki M."/>
            <person name="Oshima K."/>
            <person name="Suda W."/>
            <person name="Oshida Y."/>
            <person name="Kitamura K."/>
            <person name="Iida T."/>
            <person name="Hattori M."/>
            <person name="Ohkuma M."/>
        </authorList>
    </citation>
    <scope>NUCLEOTIDE SEQUENCE [LARGE SCALE GENOMIC DNA]</scope>
    <source>
        <strain evidence="8">JCM 9152</strain>
    </source>
</reference>